<dbReference type="AlphaFoldDB" id="A0A9P5CQK7"/>
<keyword evidence="1 2" id="KW-0103">Bromodomain</keyword>
<dbReference type="InterPro" id="IPR011333">
    <property type="entry name" value="SKP1/BTB/POZ_sf"/>
</dbReference>
<evidence type="ECO:0000256" key="3">
    <source>
        <dbReference type="SAM" id="MobiDB-lite"/>
    </source>
</evidence>
<dbReference type="SUPFAM" id="SSF47370">
    <property type="entry name" value="Bromodomain"/>
    <property type="match status" value="1"/>
</dbReference>
<organism evidence="5 6">
    <name type="scientific">Cryphonectria parasitica (strain ATCC 38755 / EP155)</name>
    <dbReference type="NCBI Taxonomy" id="660469"/>
    <lineage>
        <taxon>Eukaryota</taxon>
        <taxon>Fungi</taxon>
        <taxon>Dikarya</taxon>
        <taxon>Ascomycota</taxon>
        <taxon>Pezizomycotina</taxon>
        <taxon>Sordariomycetes</taxon>
        <taxon>Sordariomycetidae</taxon>
        <taxon>Diaporthales</taxon>
        <taxon>Cryphonectriaceae</taxon>
        <taxon>Cryphonectria-Endothia species complex</taxon>
        <taxon>Cryphonectria</taxon>
    </lineage>
</organism>
<evidence type="ECO:0000256" key="2">
    <source>
        <dbReference type="PROSITE-ProRule" id="PRU00035"/>
    </source>
</evidence>
<dbReference type="PRINTS" id="PR00503">
    <property type="entry name" value="BROMODOMAIN"/>
</dbReference>
<dbReference type="GO" id="GO:0006355">
    <property type="term" value="P:regulation of DNA-templated transcription"/>
    <property type="evidence" value="ECO:0007669"/>
    <property type="project" value="TreeGrafter"/>
</dbReference>
<dbReference type="InterPro" id="IPR001487">
    <property type="entry name" value="Bromodomain"/>
</dbReference>
<dbReference type="SUPFAM" id="SSF54695">
    <property type="entry name" value="POZ domain"/>
    <property type="match status" value="1"/>
</dbReference>
<gene>
    <name evidence="5" type="ORF">M406DRAFT_345536</name>
</gene>
<dbReference type="InterPro" id="IPR050935">
    <property type="entry name" value="Bromo_chromatin_reader"/>
</dbReference>
<dbReference type="RefSeq" id="XP_040778590.1">
    <property type="nucleotide sequence ID" value="XM_040922095.1"/>
</dbReference>
<proteinExistence type="predicted"/>
<dbReference type="PANTHER" id="PTHR22880:SF225">
    <property type="entry name" value="BROMODOMAIN-CONTAINING PROTEIN BET-1-RELATED"/>
    <property type="match status" value="1"/>
</dbReference>
<dbReference type="Gene3D" id="3.30.710.10">
    <property type="entry name" value="Potassium Channel Kv1.1, Chain A"/>
    <property type="match status" value="1"/>
</dbReference>
<dbReference type="OrthoDB" id="21449at2759"/>
<dbReference type="Proteomes" id="UP000803844">
    <property type="component" value="Unassembled WGS sequence"/>
</dbReference>
<sequence>MSFQQQQQSPFSSAAPPSDVDPTRFSWLEPHPQFVVALVGPEEVPFAIQKDFLCAKSASYRKHFANQGEDAIESIVKLHDTSVEVFGFAQHFMYTGMVVPADAPMPSYEVLVGVWKLGHTLEIEGLCHQTIEAMMDVRQATERIPAAPLLVQVWKDTPEGSSMRRLLLEWAAEYVRSSEGNAEFAKSLPQEVLSELVLAMSRPDTLPLVQFGGNSTHAAFTPAQQQRKVVHYLDQEDEEEADPASLSSKKQRRPEMFSNGPASKAAARKTKAVPVVKAAPRRRSNVAANGEPQEFTTEQKLLFCQDLLARMLSGPGFWTRLVGPFKDPVDPVVDNVPDYFEKIAKPMDLSTMKAKMDASEYTSEEEFLGDMTQIFTNCKTYWKPTDTIWAACEKLEKTFMDKYSQMNKWLMKMEGSDEH</sequence>
<name>A0A9P5CQK7_CRYP1</name>
<feature type="region of interest" description="Disordered" evidence="3">
    <location>
        <begin position="234"/>
        <end position="292"/>
    </location>
</feature>
<dbReference type="Gene3D" id="1.20.920.10">
    <property type="entry name" value="Bromodomain-like"/>
    <property type="match status" value="1"/>
</dbReference>
<feature type="region of interest" description="Disordered" evidence="3">
    <location>
        <begin position="1"/>
        <end position="22"/>
    </location>
</feature>
<dbReference type="GO" id="GO:0000785">
    <property type="term" value="C:chromatin"/>
    <property type="evidence" value="ECO:0007669"/>
    <property type="project" value="TreeGrafter"/>
</dbReference>
<dbReference type="PROSITE" id="PS50014">
    <property type="entry name" value="BROMODOMAIN_2"/>
    <property type="match status" value="1"/>
</dbReference>
<keyword evidence="6" id="KW-1185">Reference proteome</keyword>
<dbReference type="Pfam" id="PF00439">
    <property type="entry name" value="Bromodomain"/>
    <property type="match status" value="1"/>
</dbReference>
<comment type="caution">
    <text evidence="5">The sequence shown here is derived from an EMBL/GenBank/DDBJ whole genome shotgun (WGS) entry which is preliminary data.</text>
</comment>
<dbReference type="GeneID" id="63839224"/>
<feature type="compositionally biased region" description="Low complexity" evidence="3">
    <location>
        <begin position="1"/>
        <end position="18"/>
    </location>
</feature>
<accession>A0A9P5CQK7</accession>
<evidence type="ECO:0000313" key="6">
    <source>
        <dbReference type="Proteomes" id="UP000803844"/>
    </source>
</evidence>
<dbReference type="GO" id="GO:0006338">
    <property type="term" value="P:chromatin remodeling"/>
    <property type="evidence" value="ECO:0007669"/>
    <property type="project" value="TreeGrafter"/>
</dbReference>
<evidence type="ECO:0000256" key="1">
    <source>
        <dbReference type="ARBA" id="ARBA00023117"/>
    </source>
</evidence>
<dbReference type="InterPro" id="IPR036427">
    <property type="entry name" value="Bromodomain-like_sf"/>
</dbReference>
<dbReference type="GO" id="GO:0005634">
    <property type="term" value="C:nucleus"/>
    <property type="evidence" value="ECO:0007669"/>
    <property type="project" value="TreeGrafter"/>
</dbReference>
<feature type="domain" description="Bromo" evidence="4">
    <location>
        <begin position="324"/>
        <end position="389"/>
    </location>
</feature>
<evidence type="ECO:0000259" key="4">
    <source>
        <dbReference type="PROSITE" id="PS50014"/>
    </source>
</evidence>
<evidence type="ECO:0000313" key="5">
    <source>
        <dbReference type="EMBL" id="KAF3767629.1"/>
    </source>
</evidence>
<reference evidence="5" key="1">
    <citation type="journal article" date="2020" name="Phytopathology">
        <title>Genome sequence of the chestnut blight fungus Cryphonectria parasitica EP155: A fundamental resource for an archetypical invasive plant pathogen.</title>
        <authorList>
            <person name="Crouch J.A."/>
            <person name="Dawe A."/>
            <person name="Aerts A."/>
            <person name="Barry K."/>
            <person name="Churchill A.C.L."/>
            <person name="Grimwood J."/>
            <person name="Hillman B."/>
            <person name="Milgroom M.G."/>
            <person name="Pangilinan J."/>
            <person name="Smith M."/>
            <person name="Salamov A."/>
            <person name="Schmutz J."/>
            <person name="Yadav J."/>
            <person name="Grigoriev I.V."/>
            <person name="Nuss D."/>
        </authorList>
    </citation>
    <scope>NUCLEOTIDE SEQUENCE</scope>
    <source>
        <strain evidence="5">EP155</strain>
    </source>
</reference>
<dbReference type="SMART" id="SM00297">
    <property type="entry name" value="BROMO"/>
    <property type="match status" value="1"/>
</dbReference>
<dbReference type="PANTHER" id="PTHR22880">
    <property type="entry name" value="FALZ-RELATED BROMODOMAIN-CONTAINING PROTEINS"/>
    <property type="match status" value="1"/>
</dbReference>
<dbReference type="EMBL" id="MU032346">
    <property type="protein sequence ID" value="KAF3767629.1"/>
    <property type="molecule type" value="Genomic_DNA"/>
</dbReference>
<protein>
    <submittedName>
        <fullName evidence="5">Bromodomain-containing protein</fullName>
    </submittedName>
</protein>